<sequence length="142" mass="15162">MASKTWAICCIFMLISHEIHMLPMPTEELRKGVAANINDRPTAASDGFYEETTFTTMTPEAKKKEVLKTALTGAAVGAAIIGAIGAAGYAGYQHQQKHRTNTTVATGTINEYDPMVTKSYSDSQATGPYGAKIAGTMDPNTK</sequence>
<proteinExistence type="predicted"/>
<protein>
    <submittedName>
        <fullName evidence="2">Early transcribed membrane protein</fullName>
    </submittedName>
</protein>
<dbReference type="WBParaSite" id="PS1159_v2.g13682.t1">
    <property type="protein sequence ID" value="PS1159_v2.g13682.t1"/>
    <property type="gene ID" value="PS1159_v2.g13682"/>
</dbReference>
<evidence type="ECO:0000313" key="2">
    <source>
        <dbReference type="WBParaSite" id="PS1159_v2.g13682.t1"/>
    </source>
</evidence>
<reference evidence="2" key="1">
    <citation type="submission" date="2022-11" db="UniProtKB">
        <authorList>
            <consortium name="WormBaseParasite"/>
        </authorList>
    </citation>
    <scope>IDENTIFICATION</scope>
</reference>
<evidence type="ECO:0000313" key="1">
    <source>
        <dbReference type="Proteomes" id="UP000887580"/>
    </source>
</evidence>
<name>A0AC35F440_9BILA</name>
<accession>A0AC35F440</accession>
<dbReference type="Proteomes" id="UP000887580">
    <property type="component" value="Unplaced"/>
</dbReference>
<organism evidence="1 2">
    <name type="scientific">Panagrolaimus sp. PS1159</name>
    <dbReference type="NCBI Taxonomy" id="55785"/>
    <lineage>
        <taxon>Eukaryota</taxon>
        <taxon>Metazoa</taxon>
        <taxon>Ecdysozoa</taxon>
        <taxon>Nematoda</taxon>
        <taxon>Chromadorea</taxon>
        <taxon>Rhabditida</taxon>
        <taxon>Tylenchina</taxon>
        <taxon>Panagrolaimomorpha</taxon>
        <taxon>Panagrolaimoidea</taxon>
        <taxon>Panagrolaimidae</taxon>
        <taxon>Panagrolaimus</taxon>
    </lineage>
</organism>